<dbReference type="Proteomes" id="UP001178507">
    <property type="component" value="Unassembled WGS sequence"/>
</dbReference>
<protein>
    <recommendedName>
        <fullName evidence="1">DUF4116 domain-containing protein</fullName>
    </recommendedName>
</protein>
<name>A0AA36MNB8_9DINO</name>
<dbReference type="EMBL" id="CAUJNA010000247">
    <property type="protein sequence ID" value="CAJ1374355.1"/>
    <property type="molecule type" value="Genomic_DNA"/>
</dbReference>
<evidence type="ECO:0000313" key="3">
    <source>
        <dbReference type="Proteomes" id="UP001178507"/>
    </source>
</evidence>
<dbReference type="CDD" id="cd17039">
    <property type="entry name" value="Ubl_ubiquitin_like"/>
    <property type="match status" value="1"/>
</dbReference>
<evidence type="ECO:0000313" key="2">
    <source>
        <dbReference type="EMBL" id="CAJ1374355.1"/>
    </source>
</evidence>
<accession>A0AA36MNB8</accession>
<feature type="domain" description="DUF4116" evidence="1">
    <location>
        <begin position="246"/>
        <end position="294"/>
    </location>
</feature>
<reference evidence="2" key="1">
    <citation type="submission" date="2023-08" db="EMBL/GenBank/DDBJ databases">
        <authorList>
            <person name="Chen Y."/>
            <person name="Shah S."/>
            <person name="Dougan E. K."/>
            <person name="Thang M."/>
            <person name="Chan C."/>
        </authorList>
    </citation>
    <scope>NUCLEOTIDE SEQUENCE</scope>
</reference>
<organism evidence="2 3">
    <name type="scientific">Effrenium voratum</name>
    <dbReference type="NCBI Taxonomy" id="2562239"/>
    <lineage>
        <taxon>Eukaryota</taxon>
        <taxon>Sar</taxon>
        <taxon>Alveolata</taxon>
        <taxon>Dinophyceae</taxon>
        <taxon>Suessiales</taxon>
        <taxon>Symbiodiniaceae</taxon>
        <taxon>Effrenium</taxon>
    </lineage>
</organism>
<gene>
    <name evidence="2" type="ORF">EVOR1521_LOCUS3927</name>
</gene>
<dbReference type="SUPFAM" id="SSF54236">
    <property type="entry name" value="Ubiquitin-like"/>
    <property type="match status" value="1"/>
</dbReference>
<feature type="domain" description="DUF4116" evidence="1">
    <location>
        <begin position="143"/>
        <end position="191"/>
    </location>
</feature>
<dbReference type="Gene3D" id="3.10.20.90">
    <property type="entry name" value="Phosphatidylinositol 3-kinase Catalytic Subunit, Chain A, domain 1"/>
    <property type="match status" value="1"/>
</dbReference>
<keyword evidence="3" id="KW-1185">Reference proteome</keyword>
<dbReference type="InterPro" id="IPR029071">
    <property type="entry name" value="Ubiquitin-like_domsf"/>
</dbReference>
<feature type="domain" description="DUF4116" evidence="1">
    <location>
        <begin position="193"/>
        <end position="244"/>
    </location>
</feature>
<sequence length="345" mass="37878">MDGHLRPRRCKKLKVKASEIELTILGLPGALCVVKATPASLIREVKEEIRTQTGIEVDDQRLFAKDSAELSKDNAALSTVDLILDQPELPKAEVNLCNVLKASLLLLRRPPKQAEILAELSSVRGGEAVLKVFRDHGQDAAEDRIVVLESVRRNAQCLQHAAPHFLEDRQVVLTAAKQSGMILKLVSDELRKDREVVLAAVKQNCQAICLAAPELQEDREVMLMAVQKDRYNGEIFRNASPKLRGDREVVLAAVSAMGLNLQFADSALQSDLSIASAAVRQNPAALRLVDRSIRGHTKVLDAAGWNPPMPVIEGPIATKGAARWVAVLAVEPASQRTELYNRLIW</sequence>
<evidence type="ECO:0000259" key="1">
    <source>
        <dbReference type="Pfam" id="PF13475"/>
    </source>
</evidence>
<comment type="caution">
    <text evidence="2">The sequence shown here is derived from an EMBL/GenBank/DDBJ whole genome shotgun (WGS) entry which is preliminary data.</text>
</comment>
<dbReference type="InterPro" id="IPR025197">
    <property type="entry name" value="DUF4116"/>
</dbReference>
<dbReference type="AlphaFoldDB" id="A0AA36MNB8"/>
<proteinExistence type="predicted"/>
<dbReference type="Pfam" id="PF13475">
    <property type="entry name" value="DUF4116"/>
    <property type="match status" value="3"/>
</dbReference>